<comment type="caution">
    <text evidence="2">The sequence shown here is derived from an EMBL/GenBank/DDBJ whole genome shotgun (WGS) entry which is preliminary data.</text>
</comment>
<proteinExistence type="predicted"/>
<evidence type="ECO:0008006" key="4">
    <source>
        <dbReference type="Google" id="ProtNLM"/>
    </source>
</evidence>
<dbReference type="EMBL" id="JAMSHJ010000002">
    <property type="protein sequence ID" value="KAI5436042.1"/>
    <property type="molecule type" value="Genomic_DNA"/>
</dbReference>
<evidence type="ECO:0000313" key="3">
    <source>
        <dbReference type="Proteomes" id="UP001058974"/>
    </source>
</evidence>
<protein>
    <recommendedName>
        <fullName evidence="4">Retrotransposon gag domain-containing protein</fullName>
    </recommendedName>
</protein>
<dbReference type="Gramene" id="Psat02G0247200-T1">
    <property type="protein sequence ID" value="KAI5436042.1"/>
    <property type="gene ID" value="KIW84_022472"/>
</dbReference>
<feature type="region of interest" description="Disordered" evidence="1">
    <location>
        <begin position="238"/>
        <end position="263"/>
    </location>
</feature>
<gene>
    <name evidence="2" type="ORF">KIW84_022472</name>
</gene>
<dbReference type="AlphaFoldDB" id="A0A9D5B5C3"/>
<feature type="compositionally biased region" description="Basic and acidic residues" evidence="1">
    <location>
        <begin position="238"/>
        <end position="251"/>
    </location>
</feature>
<dbReference type="Proteomes" id="UP001058974">
    <property type="component" value="Chromosome 2"/>
</dbReference>
<dbReference type="PANTHER" id="PTHR33223:SF8">
    <property type="entry name" value="OS04G0172440 PROTEIN"/>
    <property type="match status" value="1"/>
</dbReference>
<evidence type="ECO:0000313" key="2">
    <source>
        <dbReference type="EMBL" id="KAI5436042.1"/>
    </source>
</evidence>
<accession>A0A9D5B5C3</accession>
<name>A0A9D5B5C3_PEA</name>
<evidence type="ECO:0000256" key="1">
    <source>
        <dbReference type="SAM" id="MobiDB-lite"/>
    </source>
</evidence>
<reference evidence="2 3" key="1">
    <citation type="journal article" date="2022" name="Nat. Genet.">
        <title>Improved pea reference genome and pan-genome highlight genomic features and evolutionary characteristics.</title>
        <authorList>
            <person name="Yang T."/>
            <person name="Liu R."/>
            <person name="Luo Y."/>
            <person name="Hu S."/>
            <person name="Wang D."/>
            <person name="Wang C."/>
            <person name="Pandey M.K."/>
            <person name="Ge S."/>
            <person name="Xu Q."/>
            <person name="Li N."/>
            <person name="Li G."/>
            <person name="Huang Y."/>
            <person name="Saxena R.K."/>
            <person name="Ji Y."/>
            <person name="Li M."/>
            <person name="Yan X."/>
            <person name="He Y."/>
            <person name="Liu Y."/>
            <person name="Wang X."/>
            <person name="Xiang C."/>
            <person name="Varshney R.K."/>
            <person name="Ding H."/>
            <person name="Gao S."/>
            <person name="Zong X."/>
        </authorList>
    </citation>
    <scope>NUCLEOTIDE SEQUENCE [LARGE SCALE GENOMIC DNA]</scope>
    <source>
        <strain evidence="2 3">cv. Zhongwan 6</strain>
    </source>
</reference>
<organism evidence="2 3">
    <name type="scientific">Pisum sativum</name>
    <name type="common">Garden pea</name>
    <name type="synonym">Lathyrus oleraceus</name>
    <dbReference type="NCBI Taxonomy" id="3888"/>
    <lineage>
        <taxon>Eukaryota</taxon>
        <taxon>Viridiplantae</taxon>
        <taxon>Streptophyta</taxon>
        <taxon>Embryophyta</taxon>
        <taxon>Tracheophyta</taxon>
        <taxon>Spermatophyta</taxon>
        <taxon>Magnoliopsida</taxon>
        <taxon>eudicotyledons</taxon>
        <taxon>Gunneridae</taxon>
        <taxon>Pentapetalae</taxon>
        <taxon>rosids</taxon>
        <taxon>fabids</taxon>
        <taxon>Fabales</taxon>
        <taxon>Fabaceae</taxon>
        <taxon>Papilionoideae</taxon>
        <taxon>50 kb inversion clade</taxon>
        <taxon>NPAAA clade</taxon>
        <taxon>Hologalegina</taxon>
        <taxon>IRL clade</taxon>
        <taxon>Fabeae</taxon>
        <taxon>Lathyrus</taxon>
    </lineage>
</organism>
<sequence length="263" mass="30610">MPQPSGAGKKIVDQLVLKRAQMNTSFESEIRRIRRNASSYCSHSPHVEDTIYHSELAEDPDVYEKMDAMKDQFLELRKELKTLRGKYLFGKSDVELCLVLNGKILVKFKVPNFEKYKGNNCPLSYLVMYAKKTYTQTDNDQLMIHYFQDSLTIYKYNMDMAPDRDQLRSMSQKDKETLKEYAQRWRELATQISPPLEEKEMTKISLKTLSSFYYERMIASALNDFTEIVNMGMRLEGGTREGRLSKEEASASKKYGGSFSKRK</sequence>
<dbReference type="PANTHER" id="PTHR33223">
    <property type="entry name" value="CCHC-TYPE DOMAIN-CONTAINING PROTEIN"/>
    <property type="match status" value="1"/>
</dbReference>
<keyword evidence="3" id="KW-1185">Reference proteome</keyword>